<accession>A0A7W7KLD7</accession>
<dbReference type="EMBL" id="JACHLI010000015">
    <property type="protein sequence ID" value="MBB4864932.1"/>
    <property type="molecule type" value="Genomic_DNA"/>
</dbReference>
<sequence>MQIHQGKCKVGDVLSLNILQGEAGQRTMQLLLTQGIEVEVKAVAESEVTLVVRAPGGMLIVEEIAAIA</sequence>
<evidence type="ECO:0000313" key="1">
    <source>
        <dbReference type="EMBL" id="MBB4864932.1"/>
    </source>
</evidence>
<dbReference type="InterPro" id="IPR036107">
    <property type="entry name" value="CsrA_sf"/>
</dbReference>
<comment type="caution">
    <text evidence="1">The sequence shown here is derived from an EMBL/GenBank/DDBJ whole genome shotgun (WGS) entry which is preliminary data.</text>
</comment>
<dbReference type="AlphaFoldDB" id="A0A7W7KLD7"/>
<reference evidence="1 2" key="1">
    <citation type="submission" date="2020-08" db="EMBL/GenBank/DDBJ databases">
        <title>Functional genomics of gut bacteria from endangered species of beetles.</title>
        <authorList>
            <person name="Carlos-Shanley C."/>
        </authorList>
    </citation>
    <scope>NUCLEOTIDE SEQUENCE [LARGE SCALE GENOMIC DNA]</scope>
    <source>
        <strain evidence="1 2">S00179</strain>
    </source>
</reference>
<proteinExistence type="predicted"/>
<evidence type="ECO:0000313" key="2">
    <source>
        <dbReference type="Proteomes" id="UP000566995"/>
    </source>
</evidence>
<dbReference type="GO" id="GO:0006402">
    <property type="term" value="P:mRNA catabolic process"/>
    <property type="evidence" value="ECO:0007669"/>
    <property type="project" value="InterPro"/>
</dbReference>
<protein>
    <submittedName>
        <fullName evidence="1">Uncharacterized protein</fullName>
    </submittedName>
</protein>
<dbReference type="GO" id="GO:0006109">
    <property type="term" value="P:regulation of carbohydrate metabolic process"/>
    <property type="evidence" value="ECO:0007669"/>
    <property type="project" value="InterPro"/>
</dbReference>
<gene>
    <name evidence="1" type="ORF">HNP46_003808</name>
</gene>
<dbReference type="GO" id="GO:0003723">
    <property type="term" value="F:RNA binding"/>
    <property type="evidence" value="ECO:0007669"/>
    <property type="project" value="InterPro"/>
</dbReference>
<dbReference type="Gene3D" id="2.60.40.4380">
    <property type="entry name" value="Translational regulator CsrA"/>
    <property type="match status" value="1"/>
</dbReference>
<name>A0A7W7KLD7_PSENT</name>
<dbReference type="Proteomes" id="UP000566995">
    <property type="component" value="Unassembled WGS sequence"/>
</dbReference>
<dbReference type="RefSeq" id="WP_184591853.1">
    <property type="nucleotide sequence ID" value="NZ_JACHLI010000015.1"/>
</dbReference>
<organism evidence="1 2">
    <name type="scientific">Pseudomonas nitroreducens</name>
    <dbReference type="NCBI Taxonomy" id="46680"/>
    <lineage>
        <taxon>Bacteria</taxon>
        <taxon>Pseudomonadati</taxon>
        <taxon>Pseudomonadota</taxon>
        <taxon>Gammaproteobacteria</taxon>
        <taxon>Pseudomonadales</taxon>
        <taxon>Pseudomonadaceae</taxon>
        <taxon>Pseudomonas</taxon>
    </lineage>
</organism>